<reference evidence="7" key="1">
    <citation type="submission" date="2020-11" db="EMBL/GenBank/DDBJ databases">
        <authorList>
            <person name="Tran Van P."/>
        </authorList>
    </citation>
    <scope>NUCLEOTIDE SEQUENCE</scope>
</reference>
<evidence type="ECO:0000259" key="6">
    <source>
        <dbReference type="Pfam" id="PF01490"/>
    </source>
</evidence>
<protein>
    <recommendedName>
        <fullName evidence="6">Amino acid transporter transmembrane domain-containing protein</fullName>
    </recommendedName>
</protein>
<dbReference type="PANTHER" id="PTHR22950:SF349">
    <property type="entry name" value="AMINO ACID TRANSPORTER TRANSMEMBRANE DOMAIN-CONTAINING PROTEIN"/>
    <property type="match status" value="1"/>
</dbReference>
<dbReference type="OrthoDB" id="6498073at2759"/>
<feature type="transmembrane region" description="Helical" evidence="5">
    <location>
        <begin position="144"/>
        <end position="170"/>
    </location>
</feature>
<organism evidence="7">
    <name type="scientific">Oppiella nova</name>
    <dbReference type="NCBI Taxonomy" id="334625"/>
    <lineage>
        <taxon>Eukaryota</taxon>
        <taxon>Metazoa</taxon>
        <taxon>Ecdysozoa</taxon>
        <taxon>Arthropoda</taxon>
        <taxon>Chelicerata</taxon>
        <taxon>Arachnida</taxon>
        <taxon>Acari</taxon>
        <taxon>Acariformes</taxon>
        <taxon>Sarcoptiformes</taxon>
        <taxon>Oribatida</taxon>
        <taxon>Brachypylina</taxon>
        <taxon>Oppioidea</taxon>
        <taxon>Oppiidae</taxon>
        <taxon>Oppiella</taxon>
    </lineage>
</organism>
<sequence length="181" mass="20051">MGHNMNEQITSVQALMHLLKAYVGTGILAMPKAFSYSGYVLGAIGTPIIGVLCNSCIHMLCDVNQHLSSQLKCEPMDYEELTKTCIECGPRWVHKFASFAKYLIIVLLIFTQLGFCCSYCLFMSENMRQFLVNMDPTLPNVSIIRVLTIASGCANVVQLACFGIIIYNLVKNVTPAKNVEL</sequence>
<dbReference type="Pfam" id="PF01490">
    <property type="entry name" value="Aa_trans"/>
    <property type="match status" value="1"/>
</dbReference>
<dbReference type="AlphaFoldDB" id="A0A7R9M814"/>
<evidence type="ECO:0000313" key="7">
    <source>
        <dbReference type="EMBL" id="CAD7655289.1"/>
    </source>
</evidence>
<dbReference type="PANTHER" id="PTHR22950">
    <property type="entry name" value="AMINO ACID TRANSPORTER"/>
    <property type="match status" value="1"/>
</dbReference>
<comment type="subcellular location">
    <subcellularLocation>
        <location evidence="1">Membrane</location>
        <topology evidence="1">Multi-pass membrane protein</topology>
    </subcellularLocation>
</comment>
<dbReference type="Proteomes" id="UP000728032">
    <property type="component" value="Unassembled WGS sequence"/>
</dbReference>
<keyword evidence="3 5" id="KW-1133">Transmembrane helix</keyword>
<dbReference type="GO" id="GO:0005774">
    <property type="term" value="C:vacuolar membrane"/>
    <property type="evidence" value="ECO:0007669"/>
    <property type="project" value="TreeGrafter"/>
</dbReference>
<feature type="transmembrane region" description="Helical" evidence="5">
    <location>
        <begin position="102"/>
        <end position="124"/>
    </location>
</feature>
<evidence type="ECO:0000256" key="5">
    <source>
        <dbReference type="SAM" id="Phobius"/>
    </source>
</evidence>
<evidence type="ECO:0000313" key="8">
    <source>
        <dbReference type="Proteomes" id="UP000728032"/>
    </source>
</evidence>
<dbReference type="InterPro" id="IPR013057">
    <property type="entry name" value="AA_transpt_TM"/>
</dbReference>
<keyword evidence="8" id="KW-1185">Reference proteome</keyword>
<dbReference type="EMBL" id="OC924090">
    <property type="protein sequence ID" value="CAD7655289.1"/>
    <property type="molecule type" value="Genomic_DNA"/>
</dbReference>
<dbReference type="GO" id="GO:0015179">
    <property type="term" value="F:L-amino acid transmembrane transporter activity"/>
    <property type="evidence" value="ECO:0007669"/>
    <property type="project" value="TreeGrafter"/>
</dbReference>
<feature type="non-terminal residue" evidence="7">
    <location>
        <position position="181"/>
    </location>
</feature>
<name>A0A7R9M814_9ACAR</name>
<evidence type="ECO:0000256" key="2">
    <source>
        <dbReference type="ARBA" id="ARBA00022692"/>
    </source>
</evidence>
<feature type="transmembrane region" description="Helical" evidence="5">
    <location>
        <begin position="36"/>
        <end position="61"/>
    </location>
</feature>
<proteinExistence type="predicted"/>
<evidence type="ECO:0000256" key="4">
    <source>
        <dbReference type="ARBA" id="ARBA00023136"/>
    </source>
</evidence>
<accession>A0A7R9M814</accession>
<dbReference type="EMBL" id="CAJPVJ010009265">
    <property type="protein sequence ID" value="CAG2172476.1"/>
    <property type="molecule type" value="Genomic_DNA"/>
</dbReference>
<evidence type="ECO:0000256" key="1">
    <source>
        <dbReference type="ARBA" id="ARBA00004141"/>
    </source>
</evidence>
<evidence type="ECO:0000256" key="3">
    <source>
        <dbReference type="ARBA" id="ARBA00022989"/>
    </source>
</evidence>
<keyword evidence="4 5" id="KW-0472">Membrane</keyword>
<feature type="domain" description="Amino acid transporter transmembrane" evidence="6">
    <location>
        <begin position="8"/>
        <end position="150"/>
    </location>
</feature>
<gene>
    <name evidence="7" type="ORF">ONB1V03_LOCUS11932</name>
</gene>
<keyword evidence="2 5" id="KW-0812">Transmembrane</keyword>